<keyword evidence="5 7" id="KW-0418">Kinase</keyword>
<keyword evidence="5 7" id="KW-0808">Transferase</keyword>
<protein>
    <recommendedName>
        <fullName evidence="5 6">Dephospho-CoA kinase</fullName>
        <ecNumber evidence="5 6">2.7.1.24</ecNumber>
    </recommendedName>
    <alternativeName>
        <fullName evidence="5">Dephosphocoenzyme A kinase</fullName>
    </alternativeName>
</protein>
<dbReference type="SUPFAM" id="SSF52540">
    <property type="entry name" value="P-loop containing nucleoside triphosphate hydrolases"/>
    <property type="match status" value="1"/>
</dbReference>
<dbReference type="UniPathway" id="UPA00241">
    <property type="reaction ID" value="UER00356"/>
</dbReference>
<dbReference type="GO" id="GO:0015937">
    <property type="term" value="P:coenzyme A biosynthetic process"/>
    <property type="evidence" value="ECO:0007669"/>
    <property type="project" value="UniProtKB-UniRule"/>
</dbReference>
<dbReference type="Gene3D" id="3.40.50.300">
    <property type="entry name" value="P-loop containing nucleotide triphosphate hydrolases"/>
    <property type="match status" value="1"/>
</dbReference>
<evidence type="ECO:0000256" key="4">
    <source>
        <dbReference type="ARBA" id="ARBA00022993"/>
    </source>
</evidence>
<proteinExistence type="inferred from homology"/>
<dbReference type="GO" id="GO:0005524">
    <property type="term" value="F:ATP binding"/>
    <property type="evidence" value="ECO:0007669"/>
    <property type="project" value="UniProtKB-UniRule"/>
</dbReference>
<evidence type="ECO:0000313" key="8">
    <source>
        <dbReference type="Proteomes" id="UP000469385"/>
    </source>
</evidence>
<dbReference type="InterPro" id="IPR027417">
    <property type="entry name" value="P-loop_NTPase"/>
</dbReference>
<dbReference type="NCBIfam" id="TIGR00152">
    <property type="entry name" value="dephospho-CoA kinase"/>
    <property type="match status" value="1"/>
</dbReference>
<accession>A0A6N8IZA0</accession>
<comment type="caution">
    <text evidence="7">The sequence shown here is derived from an EMBL/GenBank/DDBJ whole genome shotgun (WGS) entry which is preliminary data.</text>
</comment>
<dbReference type="GO" id="GO:0004140">
    <property type="term" value="F:dephospho-CoA kinase activity"/>
    <property type="evidence" value="ECO:0007669"/>
    <property type="project" value="UniProtKB-UniRule"/>
</dbReference>
<organism evidence="7 8">
    <name type="scientific">Ramlibacter pinisoli</name>
    <dbReference type="NCBI Taxonomy" id="2682844"/>
    <lineage>
        <taxon>Bacteria</taxon>
        <taxon>Pseudomonadati</taxon>
        <taxon>Pseudomonadota</taxon>
        <taxon>Betaproteobacteria</taxon>
        <taxon>Burkholderiales</taxon>
        <taxon>Comamonadaceae</taxon>
        <taxon>Ramlibacter</taxon>
    </lineage>
</organism>
<comment type="similarity">
    <text evidence="1 5">Belongs to the CoaE family.</text>
</comment>
<gene>
    <name evidence="5" type="primary">coaE</name>
    <name evidence="7" type="ORF">GON04_23100</name>
</gene>
<evidence type="ECO:0000256" key="2">
    <source>
        <dbReference type="ARBA" id="ARBA00022741"/>
    </source>
</evidence>
<evidence type="ECO:0000256" key="6">
    <source>
        <dbReference type="NCBIfam" id="TIGR00152"/>
    </source>
</evidence>
<dbReference type="PROSITE" id="PS51219">
    <property type="entry name" value="DPCK"/>
    <property type="match status" value="1"/>
</dbReference>
<keyword evidence="8" id="KW-1185">Reference proteome</keyword>
<dbReference type="InterPro" id="IPR001977">
    <property type="entry name" value="Depp_CoAkinase"/>
</dbReference>
<dbReference type="PANTHER" id="PTHR10695:SF46">
    <property type="entry name" value="BIFUNCTIONAL COENZYME A SYNTHASE-RELATED"/>
    <property type="match status" value="1"/>
</dbReference>
<evidence type="ECO:0000256" key="5">
    <source>
        <dbReference type="HAMAP-Rule" id="MF_00376"/>
    </source>
</evidence>
<dbReference type="EC" id="2.7.1.24" evidence="5 6"/>
<keyword evidence="3 5" id="KW-0067">ATP-binding</keyword>
<dbReference type="PANTHER" id="PTHR10695">
    <property type="entry name" value="DEPHOSPHO-COA KINASE-RELATED"/>
    <property type="match status" value="1"/>
</dbReference>
<keyword evidence="2 5" id="KW-0547">Nucleotide-binding</keyword>
<dbReference type="AlphaFoldDB" id="A0A6N8IZA0"/>
<dbReference type="CDD" id="cd02022">
    <property type="entry name" value="DPCK"/>
    <property type="match status" value="1"/>
</dbReference>
<dbReference type="GO" id="GO:0005737">
    <property type="term" value="C:cytoplasm"/>
    <property type="evidence" value="ECO:0007669"/>
    <property type="project" value="UniProtKB-SubCell"/>
</dbReference>
<feature type="binding site" evidence="5">
    <location>
        <begin position="10"/>
        <end position="15"/>
    </location>
    <ligand>
        <name>ATP</name>
        <dbReference type="ChEBI" id="CHEBI:30616"/>
    </ligand>
</feature>
<evidence type="ECO:0000313" key="7">
    <source>
        <dbReference type="EMBL" id="MVQ32361.1"/>
    </source>
</evidence>
<evidence type="ECO:0000256" key="1">
    <source>
        <dbReference type="ARBA" id="ARBA00009018"/>
    </source>
</evidence>
<comment type="catalytic activity">
    <reaction evidence="5">
        <text>3'-dephospho-CoA + ATP = ADP + CoA + H(+)</text>
        <dbReference type="Rhea" id="RHEA:18245"/>
        <dbReference type="ChEBI" id="CHEBI:15378"/>
        <dbReference type="ChEBI" id="CHEBI:30616"/>
        <dbReference type="ChEBI" id="CHEBI:57287"/>
        <dbReference type="ChEBI" id="CHEBI:57328"/>
        <dbReference type="ChEBI" id="CHEBI:456216"/>
        <dbReference type="EC" id="2.7.1.24"/>
    </reaction>
</comment>
<keyword evidence="5" id="KW-0963">Cytoplasm</keyword>
<comment type="function">
    <text evidence="5">Catalyzes the phosphorylation of the 3'-hydroxyl group of dephosphocoenzyme A to form coenzyme A.</text>
</comment>
<sequence>MRVGLTGGIGSGKSTVLHMLRELGAAAIDADAISRATTAAGGAAIPAIATRFGNDFITPDGALDRDRMRAQVYADPAARRDLEAIIHPLVGAETARQAAMAEAAGARCVVFDIPLLVESGRWRALVDRVLVVDCQPATQIARVQARSGLAEAQVQAIIAAQAPRGQRLGAADVVIVNDDLTLDQLRAEVEQVARGFGL</sequence>
<dbReference type="EMBL" id="WSEL01000009">
    <property type="protein sequence ID" value="MVQ32361.1"/>
    <property type="molecule type" value="Genomic_DNA"/>
</dbReference>
<dbReference type="RefSeq" id="WP_157400327.1">
    <property type="nucleotide sequence ID" value="NZ_WSEL01000009.1"/>
</dbReference>
<name>A0A6N8IZA0_9BURK</name>
<dbReference type="Proteomes" id="UP000469385">
    <property type="component" value="Unassembled WGS sequence"/>
</dbReference>
<keyword evidence="4 5" id="KW-0173">Coenzyme A biosynthesis</keyword>
<reference evidence="7 8" key="1">
    <citation type="submission" date="2019-12" db="EMBL/GenBank/DDBJ databases">
        <authorList>
            <person name="Huq M.A."/>
        </authorList>
    </citation>
    <scope>NUCLEOTIDE SEQUENCE [LARGE SCALE GENOMIC DNA]</scope>
    <source>
        <strain evidence="7 8">MAH-25</strain>
    </source>
</reference>
<dbReference type="HAMAP" id="MF_00376">
    <property type="entry name" value="Dephospho_CoA_kinase"/>
    <property type="match status" value="1"/>
</dbReference>
<comment type="pathway">
    <text evidence="5">Cofactor biosynthesis; coenzyme A biosynthesis; CoA from (R)-pantothenate: step 5/5.</text>
</comment>
<comment type="subcellular location">
    <subcellularLocation>
        <location evidence="5">Cytoplasm</location>
    </subcellularLocation>
</comment>
<evidence type="ECO:0000256" key="3">
    <source>
        <dbReference type="ARBA" id="ARBA00022840"/>
    </source>
</evidence>
<dbReference type="Pfam" id="PF01121">
    <property type="entry name" value="CoaE"/>
    <property type="match status" value="1"/>
</dbReference>